<dbReference type="AlphaFoldDB" id="A0A069RHD9"/>
<reference evidence="7 8" key="1">
    <citation type="submission" date="2014-03" db="EMBL/GenBank/DDBJ databases">
        <title>Genome sequence of Clostridium litorale W6, DSM 5388.</title>
        <authorList>
            <person name="Poehlein A."/>
            <person name="Jagirdar A."/>
            <person name="Khonsari B."/>
            <person name="Chibani C.M."/>
            <person name="Gutierrez Gutierrez D.A."/>
            <person name="Davydova E."/>
            <person name="Alghaithi H.S."/>
            <person name="Nair K.P."/>
            <person name="Dhamotharan K."/>
            <person name="Chandran L."/>
            <person name="G W."/>
            <person name="Daniel R."/>
        </authorList>
    </citation>
    <scope>NUCLEOTIDE SEQUENCE [LARGE SCALE GENOMIC DNA]</scope>
    <source>
        <strain evidence="7 8">W6</strain>
    </source>
</reference>
<sequence length="117" mass="13016">MKLLRQSAIIISFWLMGEIIREFSGIPIPGNVIGMVLLFTSLCLKWVKLDSINEVSDFLLSHLAFFFIPAGAGLISCLSVLRYSWIKIVVISLISTIFVIVSTGITIQTVQRRSKNG</sequence>
<dbReference type="PANTHER" id="PTHR33931">
    <property type="entry name" value="HOLIN-LIKE PROTEIN CIDA-RELATED"/>
    <property type="match status" value="1"/>
</dbReference>
<comment type="caution">
    <text evidence="7">The sequence shown here is derived from an EMBL/GenBank/DDBJ whole genome shotgun (WGS) entry which is preliminary data.</text>
</comment>
<evidence type="ECO:0000256" key="5">
    <source>
        <dbReference type="ARBA" id="ARBA00023136"/>
    </source>
</evidence>
<evidence type="ECO:0000256" key="6">
    <source>
        <dbReference type="SAM" id="Phobius"/>
    </source>
</evidence>
<keyword evidence="5 6" id="KW-0472">Membrane</keyword>
<gene>
    <name evidence="7" type="ORF">CLIT_10c03020</name>
</gene>
<feature type="transmembrane region" description="Helical" evidence="6">
    <location>
        <begin position="88"/>
        <end position="107"/>
    </location>
</feature>
<dbReference type="RefSeq" id="WP_038263927.1">
    <property type="nucleotide sequence ID" value="NZ_FSRH01000006.1"/>
</dbReference>
<dbReference type="STRING" id="1121324.CLIT_10c03020"/>
<evidence type="ECO:0000313" key="8">
    <source>
        <dbReference type="Proteomes" id="UP000027946"/>
    </source>
</evidence>
<dbReference type="Proteomes" id="UP000027946">
    <property type="component" value="Unassembled WGS sequence"/>
</dbReference>
<evidence type="ECO:0000256" key="4">
    <source>
        <dbReference type="ARBA" id="ARBA00022989"/>
    </source>
</evidence>
<name>A0A069RHD9_PEPLI</name>
<proteinExistence type="predicted"/>
<dbReference type="GO" id="GO:0005886">
    <property type="term" value="C:plasma membrane"/>
    <property type="evidence" value="ECO:0007669"/>
    <property type="project" value="UniProtKB-SubCell"/>
</dbReference>
<evidence type="ECO:0000256" key="2">
    <source>
        <dbReference type="ARBA" id="ARBA00022475"/>
    </source>
</evidence>
<keyword evidence="3 6" id="KW-0812">Transmembrane</keyword>
<keyword evidence="4 6" id="KW-1133">Transmembrane helix</keyword>
<evidence type="ECO:0000313" key="7">
    <source>
        <dbReference type="EMBL" id="KDR95575.1"/>
    </source>
</evidence>
<dbReference type="Pfam" id="PF03788">
    <property type="entry name" value="LrgA"/>
    <property type="match status" value="1"/>
</dbReference>
<dbReference type="OrthoDB" id="3176438at2"/>
<keyword evidence="8" id="KW-1185">Reference proteome</keyword>
<accession>A0A069RHD9</accession>
<keyword evidence="2" id="KW-1003">Cell membrane</keyword>
<feature type="transmembrane region" description="Helical" evidence="6">
    <location>
        <begin position="26"/>
        <end position="47"/>
    </location>
</feature>
<evidence type="ECO:0000256" key="3">
    <source>
        <dbReference type="ARBA" id="ARBA00022692"/>
    </source>
</evidence>
<dbReference type="EMBL" id="JJMM01000010">
    <property type="protein sequence ID" value="KDR95575.1"/>
    <property type="molecule type" value="Genomic_DNA"/>
</dbReference>
<dbReference type="eggNOG" id="COG1380">
    <property type="taxonomic scope" value="Bacteria"/>
</dbReference>
<dbReference type="PANTHER" id="PTHR33931:SF2">
    <property type="entry name" value="HOLIN-LIKE PROTEIN CIDA"/>
    <property type="match status" value="1"/>
</dbReference>
<feature type="transmembrane region" description="Helical" evidence="6">
    <location>
        <begin position="59"/>
        <end position="81"/>
    </location>
</feature>
<protein>
    <submittedName>
        <fullName evidence="7">Putative membrane protein</fullName>
    </submittedName>
</protein>
<organism evidence="7 8">
    <name type="scientific">Peptoclostridium litorale DSM 5388</name>
    <dbReference type="NCBI Taxonomy" id="1121324"/>
    <lineage>
        <taxon>Bacteria</taxon>
        <taxon>Bacillati</taxon>
        <taxon>Bacillota</taxon>
        <taxon>Clostridia</taxon>
        <taxon>Peptostreptococcales</taxon>
        <taxon>Peptoclostridiaceae</taxon>
        <taxon>Peptoclostridium</taxon>
    </lineage>
</organism>
<evidence type="ECO:0000256" key="1">
    <source>
        <dbReference type="ARBA" id="ARBA00004651"/>
    </source>
</evidence>
<dbReference type="InterPro" id="IPR005538">
    <property type="entry name" value="LrgA/CidA"/>
</dbReference>
<comment type="subcellular location">
    <subcellularLocation>
        <location evidence="1">Cell membrane</location>
        <topology evidence="1">Multi-pass membrane protein</topology>
    </subcellularLocation>
</comment>